<protein>
    <submittedName>
        <fullName evidence="2">Uncharacterized protein</fullName>
    </submittedName>
</protein>
<dbReference type="EMBL" id="CAMPGE010022988">
    <property type="protein sequence ID" value="CAI2380973.1"/>
    <property type="molecule type" value="Genomic_DNA"/>
</dbReference>
<gene>
    <name evidence="2" type="ORF">ECRASSUSDP1_LOCUS22417</name>
</gene>
<organism evidence="2 3">
    <name type="scientific">Euplotes crassus</name>
    <dbReference type="NCBI Taxonomy" id="5936"/>
    <lineage>
        <taxon>Eukaryota</taxon>
        <taxon>Sar</taxon>
        <taxon>Alveolata</taxon>
        <taxon>Ciliophora</taxon>
        <taxon>Intramacronucleata</taxon>
        <taxon>Spirotrichea</taxon>
        <taxon>Hypotrichia</taxon>
        <taxon>Euplotida</taxon>
        <taxon>Euplotidae</taxon>
        <taxon>Moneuplotes</taxon>
    </lineage>
</organism>
<keyword evidence="1" id="KW-1133">Transmembrane helix</keyword>
<comment type="caution">
    <text evidence="2">The sequence shown here is derived from an EMBL/GenBank/DDBJ whole genome shotgun (WGS) entry which is preliminary data.</text>
</comment>
<evidence type="ECO:0000313" key="3">
    <source>
        <dbReference type="Proteomes" id="UP001295684"/>
    </source>
</evidence>
<sequence length="141" mass="15741">MLSSRQKFRCCLGQEPQLFHKELLCIPCFCLRSVQFFSRRYFRLSVAALVFLATDVSPSLCFLKFIAPFLCASYPSLPILMILSISLSCLRSSSRSSKRPCRSFSSSLKKAGFSLSRAVSNSKNSHLLLSNCLLILLSSAL</sequence>
<evidence type="ECO:0000313" key="2">
    <source>
        <dbReference type="EMBL" id="CAI2380973.1"/>
    </source>
</evidence>
<accession>A0AAD1XY17</accession>
<keyword evidence="1" id="KW-0472">Membrane</keyword>
<proteinExistence type="predicted"/>
<dbReference type="Proteomes" id="UP001295684">
    <property type="component" value="Unassembled WGS sequence"/>
</dbReference>
<feature type="transmembrane region" description="Helical" evidence="1">
    <location>
        <begin position="72"/>
        <end position="90"/>
    </location>
</feature>
<dbReference type="AlphaFoldDB" id="A0AAD1XY17"/>
<name>A0AAD1XY17_EUPCR</name>
<feature type="transmembrane region" description="Helical" evidence="1">
    <location>
        <begin position="41"/>
        <end position="66"/>
    </location>
</feature>
<evidence type="ECO:0000256" key="1">
    <source>
        <dbReference type="SAM" id="Phobius"/>
    </source>
</evidence>
<keyword evidence="3" id="KW-1185">Reference proteome</keyword>
<reference evidence="2" key="1">
    <citation type="submission" date="2023-07" db="EMBL/GenBank/DDBJ databases">
        <authorList>
            <consortium name="AG Swart"/>
            <person name="Singh M."/>
            <person name="Singh A."/>
            <person name="Seah K."/>
            <person name="Emmerich C."/>
        </authorList>
    </citation>
    <scope>NUCLEOTIDE SEQUENCE</scope>
    <source>
        <strain evidence="2">DP1</strain>
    </source>
</reference>
<keyword evidence="1" id="KW-0812">Transmembrane</keyword>